<reference evidence="1 2" key="1">
    <citation type="journal article" date="2007" name="PLoS Genet.">
        <title>Patterns and implications of gene gain and loss in the evolution of Prochlorococcus.</title>
        <authorList>
            <person name="Kettler G.C."/>
            <person name="Martiny A.C."/>
            <person name="Huang K."/>
            <person name="Zucker J."/>
            <person name="Coleman M.L."/>
            <person name="Rodrigue S."/>
            <person name="Chen F."/>
            <person name="Lapidus A."/>
            <person name="Ferriera S."/>
            <person name="Johnson J."/>
            <person name="Steglich C."/>
            <person name="Church G.M."/>
            <person name="Richardson P."/>
            <person name="Chisholm S.W."/>
        </authorList>
    </citation>
    <scope>NUCLEOTIDE SEQUENCE [LARGE SCALE GENOMIC DNA]</scope>
    <source>
        <strain evidence="1 2">MIT 9303</strain>
    </source>
</reference>
<dbReference type="KEGG" id="pmf:P9303_12161"/>
<dbReference type="STRING" id="59922.P9303_12161"/>
<dbReference type="AlphaFoldDB" id="A2C905"/>
<protein>
    <submittedName>
        <fullName evidence="1">Uncharacterized protein</fullName>
    </submittedName>
</protein>
<dbReference type="Proteomes" id="UP000002274">
    <property type="component" value="Chromosome"/>
</dbReference>
<dbReference type="EMBL" id="CP000554">
    <property type="protein sequence ID" value="ABM77965.1"/>
    <property type="molecule type" value="Genomic_DNA"/>
</dbReference>
<proteinExistence type="predicted"/>
<gene>
    <name evidence="1" type="ordered locus">P9303_12161</name>
</gene>
<sequence length="70" mass="8354">MSDLAAFNSFHEQGKDLYPMLIAWDSVLDLYHYRFIIGQQFAWDEVEIPRKHRLRAQDLIPPQFNHSSHL</sequence>
<name>A2C905_PROM3</name>
<accession>A2C905</accession>
<evidence type="ECO:0000313" key="1">
    <source>
        <dbReference type="EMBL" id="ABM77965.1"/>
    </source>
</evidence>
<dbReference type="HOGENOM" id="CLU_2754655_0_0_3"/>
<organism evidence="1 2">
    <name type="scientific">Prochlorococcus marinus (strain MIT 9303)</name>
    <dbReference type="NCBI Taxonomy" id="59922"/>
    <lineage>
        <taxon>Bacteria</taxon>
        <taxon>Bacillati</taxon>
        <taxon>Cyanobacteriota</taxon>
        <taxon>Cyanophyceae</taxon>
        <taxon>Synechococcales</taxon>
        <taxon>Prochlorococcaceae</taxon>
        <taxon>Prochlorococcus</taxon>
    </lineage>
</organism>
<evidence type="ECO:0000313" key="2">
    <source>
        <dbReference type="Proteomes" id="UP000002274"/>
    </source>
</evidence>